<protein>
    <submittedName>
        <fullName evidence="2">NADH-ubiquinone oxidoreductase 17.8 kDa subunit</fullName>
    </submittedName>
</protein>
<feature type="compositionally biased region" description="Basic and acidic residues" evidence="1">
    <location>
        <begin position="161"/>
        <end position="172"/>
    </location>
</feature>
<reference evidence="2 3" key="1">
    <citation type="journal article" date="2012" name="BMC Genomics">
        <title>Sequencing the genome of Marssonina brunnea reveals fungus-poplar co-evolution.</title>
        <authorList>
            <person name="Zhu S."/>
            <person name="Cao Y.-Z."/>
            <person name="Jiang C."/>
            <person name="Tan B.-Y."/>
            <person name="Wang Z."/>
            <person name="Feng S."/>
            <person name="Zhang L."/>
            <person name="Su X.-H."/>
            <person name="Brejova B."/>
            <person name="Vinar T."/>
            <person name="Xu M."/>
            <person name="Wang M.-X."/>
            <person name="Zhang S.-G."/>
            <person name="Huang M.-R."/>
            <person name="Wu R."/>
            <person name="Zhou Y."/>
        </authorList>
    </citation>
    <scope>NUCLEOTIDE SEQUENCE [LARGE SCALE GENOMIC DNA]</scope>
    <source>
        <strain evidence="2 3">MB_m1</strain>
    </source>
</reference>
<dbReference type="PANTHER" id="PTHR42100">
    <property type="entry name" value="OXIDOREDUCTASE 178 KDA SUBUNIT, PUTATIVE (AFU_ORTHOLOGUE AFUA_8G04320)-RELATED"/>
    <property type="match status" value="1"/>
</dbReference>
<accession>K1XDR4</accession>
<dbReference type="RefSeq" id="XP_007290134.1">
    <property type="nucleotide sequence ID" value="XM_007290072.1"/>
</dbReference>
<keyword evidence="3" id="KW-1185">Reference proteome</keyword>
<evidence type="ECO:0000313" key="2">
    <source>
        <dbReference type="EMBL" id="EKD19008.1"/>
    </source>
</evidence>
<organism evidence="2 3">
    <name type="scientific">Marssonina brunnea f. sp. multigermtubi (strain MB_m1)</name>
    <name type="common">Marssonina leaf spot fungus</name>
    <dbReference type="NCBI Taxonomy" id="1072389"/>
    <lineage>
        <taxon>Eukaryota</taxon>
        <taxon>Fungi</taxon>
        <taxon>Dikarya</taxon>
        <taxon>Ascomycota</taxon>
        <taxon>Pezizomycotina</taxon>
        <taxon>Leotiomycetes</taxon>
        <taxon>Helotiales</taxon>
        <taxon>Drepanopezizaceae</taxon>
        <taxon>Drepanopeziza</taxon>
    </lineage>
</organism>
<evidence type="ECO:0000313" key="3">
    <source>
        <dbReference type="Proteomes" id="UP000006753"/>
    </source>
</evidence>
<dbReference type="InParanoid" id="K1XDR4"/>
<dbReference type="OrthoDB" id="2120038at2759"/>
<proteinExistence type="predicted"/>
<dbReference type="InterPro" id="IPR034444">
    <property type="entry name" value="Nuo17.8"/>
</dbReference>
<dbReference type="GeneID" id="18758180"/>
<dbReference type="AlphaFoldDB" id="K1XDR4"/>
<dbReference type="Proteomes" id="UP000006753">
    <property type="component" value="Unassembled WGS sequence"/>
</dbReference>
<dbReference type="PANTHER" id="PTHR42100:SF1">
    <property type="entry name" value="OXIDOREDUCTASE 178 KDA SUBUNIT, PUTATIVE (AFU_ORTHOLOGUE AFUA_8G04320)-RELATED"/>
    <property type="match status" value="1"/>
</dbReference>
<sequence length="180" mass="19770">MFALRRKAVESAGRLPAAVSRRTSPYSTAHPEKAGDHGHHHHHEGPKTESLGTQFFVALAIVPLSLGVYAVSRPDAQGHPRGFSNFIGSYYTEYKDRWTRTNSIHTAALEAAAFDRNLFQSTPGTKHVDLRFPEIFNTGSPFNVSAGQGPRNMDALVAHYEKQNSDAEEKKAKALAAKQS</sequence>
<feature type="region of interest" description="Disordered" evidence="1">
    <location>
        <begin position="13"/>
        <end position="48"/>
    </location>
</feature>
<dbReference type="EMBL" id="JH921431">
    <property type="protein sequence ID" value="EKD19008.1"/>
    <property type="molecule type" value="Genomic_DNA"/>
</dbReference>
<dbReference type="eggNOG" id="ENOG502S7GA">
    <property type="taxonomic scope" value="Eukaryota"/>
</dbReference>
<dbReference type="GO" id="GO:0005739">
    <property type="term" value="C:mitochondrion"/>
    <property type="evidence" value="ECO:0007669"/>
    <property type="project" value="InterPro"/>
</dbReference>
<keyword evidence="2" id="KW-0830">Ubiquinone</keyword>
<gene>
    <name evidence="2" type="ORF">MBM_02245</name>
</gene>
<name>K1XDR4_MARBU</name>
<evidence type="ECO:0000256" key="1">
    <source>
        <dbReference type="SAM" id="MobiDB-lite"/>
    </source>
</evidence>
<dbReference type="KEGG" id="mbe:MBM_02245"/>
<dbReference type="OMA" id="RNIQAGH"/>
<dbReference type="STRING" id="1072389.K1XDR4"/>
<feature type="region of interest" description="Disordered" evidence="1">
    <location>
        <begin position="161"/>
        <end position="180"/>
    </location>
</feature>
<dbReference type="HOGENOM" id="CLU_095735_0_1_1"/>